<proteinExistence type="predicted"/>
<accession>A0A8H6EMP1</accession>
<dbReference type="EMBL" id="JABFCT010000002">
    <property type="protein sequence ID" value="KAF5877878.1"/>
    <property type="molecule type" value="Genomic_DNA"/>
</dbReference>
<comment type="caution">
    <text evidence="2">The sequence shown here is derived from an EMBL/GenBank/DDBJ whole genome shotgun (WGS) entry which is preliminary data.</text>
</comment>
<feature type="region of interest" description="Disordered" evidence="1">
    <location>
        <begin position="1"/>
        <end position="24"/>
    </location>
</feature>
<dbReference type="Proteomes" id="UP000531561">
    <property type="component" value="Unassembled WGS sequence"/>
</dbReference>
<sequence length="118" mass="12886">MPTPTSHPSAGTGGLNLTKTVQERNTSPPKIDFFVSSYCGGDLVKYPQQHSDHSGFVLPGSYLNFDFPSAAAILCSPAHSTSSRQDRISDFSLHQRQRSSKNSSLFSLTSLLLRISNR</sequence>
<protein>
    <submittedName>
        <fullName evidence="2">Uncharacterized protein</fullName>
    </submittedName>
</protein>
<dbReference type="AlphaFoldDB" id="A0A8H6EMP1"/>
<reference evidence="2 3" key="1">
    <citation type="journal article" date="2020" name="Phytopathology">
        <title>A high-quality genome resource of Botrytis fragariae, a new and rapidly spreading fungal pathogen causing strawberry gray mold in the U.S.A.</title>
        <authorList>
            <person name="Wu Y."/>
            <person name="Saski C.A."/>
            <person name="Schnabel G."/>
            <person name="Xiao S."/>
            <person name="Hu M."/>
        </authorList>
    </citation>
    <scope>NUCLEOTIDE SEQUENCE [LARGE SCALE GENOMIC DNA]</scope>
    <source>
        <strain evidence="2 3">BVB16</strain>
    </source>
</reference>
<dbReference type="GeneID" id="59254183"/>
<name>A0A8H6EMP1_9HELO</name>
<evidence type="ECO:0000313" key="2">
    <source>
        <dbReference type="EMBL" id="KAF5877878.1"/>
    </source>
</evidence>
<dbReference type="RefSeq" id="XP_037196824.1">
    <property type="nucleotide sequence ID" value="XM_037330491.1"/>
</dbReference>
<evidence type="ECO:0000256" key="1">
    <source>
        <dbReference type="SAM" id="MobiDB-lite"/>
    </source>
</evidence>
<evidence type="ECO:0000313" key="3">
    <source>
        <dbReference type="Proteomes" id="UP000531561"/>
    </source>
</evidence>
<organism evidence="2 3">
    <name type="scientific">Botrytis fragariae</name>
    <dbReference type="NCBI Taxonomy" id="1964551"/>
    <lineage>
        <taxon>Eukaryota</taxon>
        <taxon>Fungi</taxon>
        <taxon>Dikarya</taxon>
        <taxon>Ascomycota</taxon>
        <taxon>Pezizomycotina</taxon>
        <taxon>Leotiomycetes</taxon>
        <taxon>Helotiales</taxon>
        <taxon>Sclerotiniaceae</taxon>
        <taxon>Botrytis</taxon>
    </lineage>
</organism>
<gene>
    <name evidence="2" type="ORF">Bfra_000040</name>
</gene>
<keyword evidence="3" id="KW-1185">Reference proteome</keyword>